<keyword evidence="2" id="KW-1185">Reference proteome</keyword>
<organism evidence="1 2">
    <name type="scientific">Paraburkholderia susongensis</name>
    <dbReference type="NCBI Taxonomy" id="1515439"/>
    <lineage>
        <taxon>Bacteria</taxon>
        <taxon>Pseudomonadati</taxon>
        <taxon>Pseudomonadota</taxon>
        <taxon>Betaproteobacteria</taxon>
        <taxon>Burkholderiales</taxon>
        <taxon>Burkholderiaceae</taxon>
        <taxon>Paraburkholderia</taxon>
    </lineage>
</organism>
<accession>A0A1X7I6B4</accession>
<dbReference type="NCBIfam" id="NF041551">
    <property type="entry name" value="YlcI_YnfO_N"/>
    <property type="match status" value="1"/>
</dbReference>
<evidence type="ECO:0000313" key="1">
    <source>
        <dbReference type="EMBL" id="SMG09811.1"/>
    </source>
</evidence>
<name>A0A1X7I6B4_9BURK</name>
<evidence type="ECO:0000313" key="2">
    <source>
        <dbReference type="Proteomes" id="UP000193228"/>
    </source>
</evidence>
<dbReference type="AlphaFoldDB" id="A0A1X7I6B4"/>
<evidence type="ECO:0008006" key="3">
    <source>
        <dbReference type="Google" id="ProtNLM"/>
    </source>
</evidence>
<proteinExistence type="predicted"/>
<dbReference type="RefSeq" id="WP_085480535.1">
    <property type="nucleotide sequence ID" value="NZ_FXAT01000001.1"/>
</dbReference>
<dbReference type="EMBL" id="FXAT01000001">
    <property type="protein sequence ID" value="SMG09811.1"/>
    <property type="molecule type" value="Genomic_DNA"/>
</dbReference>
<dbReference type="STRING" id="1515439.SAMN06265784_101347"/>
<gene>
    <name evidence="1" type="ORF">SAMN06265784_101347</name>
</gene>
<reference evidence="2" key="1">
    <citation type="submission" date="2017-04" db="EMBL/GenBank/DDBJ databases">
        <authorList>
            <person name="Varghese N."/>
            <person name="Submissions S."/>
        </authorList>
    </citation>
    <scope>NUCLEOTIDE SEQUENCE [LARGE SCALE GENOMIC DNA]</scope>
    <source>
        <strain evidence="2">LMG 29540</strain>
    </source>
</reference>
<dbReference type="OrthoDB" id="8400336at2"/>
<sequence>MKTSAFPSVRVEPELREAAENVLLEGETLSGFVEQSIRENIERRVSQRDFIARGIASRDEARRTGQYVSSAEMLSRLQGHLDALKKRKQGN</sequence>
<dbReference type="Proteomes" id="UP000193228">
    <property type="component" value="Unassembled WGS sequence"/>
</dbReference>
<protein>
    <recommendedName>
        <fullName evidence="3">Prevent-host-death protein</fullName>
    </recommendedName>
</protein>